<organism evidence="1 2">
    <name type="scientific">Stieleria varia</name>
    <dbReference type="NCBI Taxonomy" id="2528005"/>
    <lineage>
        <taxon>Bacteria</taxon>
        <taxon>Pseudomonadati</taxon>
        <taxon>Planctomycetota</taxon>
        <taxon>Planctomycetia</taxon>
        <taxon>Pirellulales</taxon>
        <taxon>Pirellulaceae</taxon>
        <taxon>Stieleria</taxon>
    </lineage>
</organism>
<dbReference type="EMBL" id="SJPN01000004">
    <property type="protein sequence ID" value="TWU02216.1"/>
    <property type="molecule type" value="Genomic_DNA"/>
</dbReference>
<proteinExistence type="predicted"/>
<keyword evidence="2" id="KW-1185">Reference proteome</keyword>
<comment type="caution">
    <text evidence="1">The sequence shown here is derived from an EMBL/GenBank/DDBJ whole genome shotgun (WGS) entry which is preliminary data.</text>
</comment>
<evidence type="ECO:0000313" key="1">
    <source>
        <dbReference type="EMBL" id="TWU02216.1"/>
    </source>
</evidence>
<accession>A0A5C6AT15</accession>
<dbReference type="Proteomes" id="UP000320176">
    <property type="component" value="Unassembled WGS sequence"/>
</dbReference>
<dbReference type="AlphaFoldDB" id="A0A5C6AT15"/>
<sequence>MSVLVGLSDAENRLRTFDLGKCFQHCLRANRFDSLPSSLFRSFGFYLATRSPMIRASEDSSRNIRTLVEQPAIALFSQLGYDTANCFYEKVGNITGSPLPVGGSLYRTSQSGENFLAPGPNLFHALDRS</sequence>
<gene>
    <name evidence="1" type="ORF">Pla52n_32650</name>
</gene>
<name>A0A5C6AT15_9BACT</name>
<reference evidence="1 2" key="1">
    <citation type="submission" date="2019-02" db="EMBL/GenBank/DDBJ databases">
        <title>Deep-cultivation of Planctomycetes and their phenomic and genomic characterization uncovers novel biology.</title>
        <authorList>
            <person name="Wiegand S."/>
            <person name="Jogler M."/>
            <person name="Boedeker C."/>
            <person name="Pinto D."/>
            <person name="Vollmers J."/>
            <person name="Rivas-Marin E."/>
            <person name="Kohn T."/>
            <person name="Peeters S.H."/>
            <person name="Heuer A."/>
            <person name="Rast P."/>
            <person name="Oberbeckmann S."/>
            <person name="Bunk B."/>
            <person name="Jeske O."/>
            <person name="Meyerdierks A."/>
            <person name="Storesund J.E."/>
            <person name="Kallscheuer N."/>
            <person name="Luecker S."/>
            <person name="Lage O.M."/>
            <person name="Pohl T."/>
            <person name="Merkel B.J."/>
            <person name="Hornburger P."/>
            <person name="Mueller R.-W."/>
            <person name="Bruemmer F."/>
            <person name="Labrenz M."/>
            <person name="Spormann A.M."/>
            <person name="Op Den Camp H."/>
            <person name="Overmann J."/>
            <person name="Amann R."/>
            <person name="Jetten M.S.M."/>
            <person name="Mascher T."/>
            <person name="Medema M.H."/>
            <person name="Devos D.P."/>
            <person name="Kaster A.-K."/>
            <person name="Ovreas L."/>
            <person name="Rohde M."/>
            <person name="Galperin M.Y."/>
            <person name="Jogler C."/>
        </authorList>
    </citation>
    <scope>NUCLEOTIDE SEQUENCE [LARGE SCALE GENOMIC DNA]</scope>
    <source>
        <strain evidence="1 2">Pla52n</strain>
    </source>
</reference>
<evidence type="ECO:0000313" key="2">
    <source>
        <dbReference type="Proteomes" id="UP000320176"/>
    </source>
</evidence>
<protein>
    <submittedName>
        <fullName evidence="1">Uncharacterized protein</fullName>
    </submittedName>
</protein>